<reference evidence="2" key="1">
    <citation type="submission" date="2012-06" db="EMBL/GenBank/DDBJ databases">
        <title>The complete genome of Flexibacter litoralis DSM 6794.</title>
        <authorList>
            <person name="Lucas S."/>
            <person name="Copeland A."/>
            <person name="Lapidus A."/>
            <person name="Glavina del Rio T."/>
            <person name="Dalin E."/>
            <person name="Tice H."/>
            <person name="Bruce D."/>
            <person name="Goodwin L."/>
            <person name="Pitluck S."/>
            <person name="Peters L."/>
            <person name="Ovchinnikova G."/>
            <person name="Lu M."/>
            <person name="Kyrpides N."/>
            <person name="Mavromatis K."/>
            <person name="Ivanova N."/>
            <person name="Brettin T."/>
            <person name="Detter J.C."/>
            <person name="Han C."/>
            <person name="Larimer F."/>
            <person name="Land M."/>
            <person name="Hauser L."/>
            <person name="Markowitz V."/>
            <person name="Cheng J.-F."/>
            <person name="Hugenholtz P."/>
            <person name="Woyke T."/>
            <person name="Wu D."/>
            <person name="Spring S."/>
            <person name="Lang E."/>
            <person name="Kopitz M."/>
            <person name="Brambilla E."/>
            <person name="Klenk H.-P."/>
            <person name="Eisen J.A."/>
        </authorList>
    </citation>
    <scope>NUCLEOTIDE SEQUENCE [LARGE SCALE GENOMIC DNA]</scope>
    <source>
        <strain evidence="2">ATCC 23117 / DSM 6794 / NBRC 15988 / NCIMB 1366 / Sio-4</strain>
    </source>
</reference>
<accession>I4AGE5</accession>
<dbReference type="Proteomes" id="UP000006054">
    <property type="component" value="Chromosome"/>
</dbReference>
<organism evidence="1 2">
    <name type="scientific">Bernardetia litoralis (strain ATCC 23117 / DSM 6794 / NBRC 15988 / NCIMB 1366 / Fx l1 / Sio-4)</name>
    <name type="common">Flexibacter litoralis</name>
    <dbReference type="NCBI Taxonomy" id="880071"/>
    <lineage>
        <taxon>Bacteria</taxon>
        <taxon>Pseudomonadati</taxon>
        <taxon>Bacteroidota</taxon>
        <taxon>Cytophagia</taxon>
        <taxon>Cytophagales</taxon>
        <taxon>Bernardetiaceae</taxon>
        <taxon>Bernardetia</taxon>
    </lineage>
</organism>
<dbReference type="RefSeq" id="WP_014796490.1">
    <property type="nucleotide sequence ID" value="NC_018018.1"/>
</dbReference>
<dbReference type="eggNOG" id="COG0236">
    <property type="taxonomic scope" value="Bacteria"/>
</dbReference>
<dbReference type="InterPro" id="IPR036736">
    <property type="entry name" value="ACP-like_sf"/>
</dbReference>
<proteinExistence type="predicted"/>
<dbReference type="STRING" id="880071.Fleli_0563"/>
<sequence>MNIQPTFNTHNQNNLNSFFSTPSFSKNSTKKEATENQTKNTIQFSLKISHYVKMILLSLGIKEERIQPHRDFYEDFDFDILTHLNMIFLVEAYFSIFINDEEAEKINTIKELEQIIQKKLL</sequence>
<name>I4AGE5_BERLS</name>
<dbReference type="Gene3D" id="1.10.1200.10">
    <property type="entry name" value="ACP-like"/>
    <property type="match status" value="1"/>
</dbReference>
<dbReference type="SUPFAM" id="SSF47336">
    <property type="entry name" value="ACP-like"/>
    <property type="match status" value="1"/>
</dbReference>
<gene>
    <name evidence="1" type="ordered locus">Fleli_0563</name>
</gene>
<protein>
    <submittedName>
        <fullName evidence="1">Acyl carrier protein</fullName>
    </submittedName>
</protein>
<evidence type="ECO:0000313" key="2">
    <source>
        <dbReference type="Proteomes" id="UP000006054"/>
    </source>
</evidence>
<keyword evidence="2" id="KW-1185">Reference proteome</keyword>
<dbReference type="EMBL" id="CP003345">
    <property type="protein sequence ID" value="AFM03030.1"/>
    <property type="molecule type" value="Genomic_DNA"/>
</dbReference>
<dbReference type="AlphaFoldDB" id="I4AGE5"/>
<dbReference type="KEGG" id="fli:Fleli_0563"/>
<evidence type="ECO:0000313" key="1">
    <source>
        <dbReference type="EMBL" id="AFM03030.1"/>
    </source>
</evidence>
<dbReference type="HOGENOM" id="CLU_2034623_0_0_10"/>